<accession>A0A318EX20</accession>
<dbReference type="EMBL" id="QICS01000001">
    <property type="protein sequence ID" value="PXV95594.1"/>
    <property type="molecule type" value="Genomic_DNA"/>
</dbReference>
<evidence type="ECO:0000256" key="1">
    <source>
        <dbReference type="ARBA" id="ARBA00010982"/>
    </source>
</evidence>
<dbReference type="InterPro" id="IPR020610">
    <property type="entry name" value="Thiolase_AS"/>
</dbReference>
<organism evidence="10 11">
    <name type="scientific">Lachnotalea glycerini</name>
    <dbReference type="NCBI Taxonomy" id="1763509"/>
    <lineage>
        <taxon>Bacteria</taxon>
        <taxon>Bacillati</taxon>
        <taxon>Bacillota</taxon>
        <taxon>Clostridia</taxon>
        <taxon>Lachnospirales</taxon>
        <taxon>Lachnospiraceae</taxon>
        <taxon>Lachnotalea</taxon>
    </lineage>
</organism>
<dbReference type="EC" id="2.3.1.9" evidence="2"/>
<evidence type="ECO:0000259" key="8">
    <source>
        <dbReference type="Pfam" id="PF00108"/>
    </source>
</evidence>
<comment type="caution">
    <text evidence="10">The sequence shown here is derived from an EMBL/GenBank/DDBJ whole genome shotgun (WGS) entry which is preliminary data.</text>
</comment>
<dbReference type="GO" id="GO:0003985">
    <property type="term" value="F:acetyl-CoA C-acetyltransferase activity"/>
    <property type="evidence" value="ECO:0007669"/>
    <property type="project" value="UniProtKB-EC"/>
</dbReference>
<gene>
    <name evidence="10" type="ORF">C8E03_101223</name>
</gene>
<dbReference type="PANTHER" id="PTHR18919">
    <property type="entry name" value="ACETYL-COA C-ACYLTRANSFERASE"/>
    <property type="match status" value="1"/>
</dbReference>
<dbReference type="PROSITE" id="PS00099">
    <property type="entry name" value="THIOLASE_3"/>
    <property type="match status" value="1"/>
</dbReference>
<evidence type="ECO:0000256" key="7">
    <source>
        <dbReference type="RuleBase" id="RU003557"/>
    </source>
</evidence>
<evidence type="ECO:0000313" key="11">
    <source>
        <dbReference type="Proteomes" id="UP000247523"/>
    </source>
</evidence>
<dbReference type="PANTHER" id="PTHR18919:SF107">
    <property type="entry name" value="ACETYL-COA ACETYLTRANSFERASE, CYTOSOLIC"/>
    <property type="match status" value="1"/>
</dbReference>
<evidence type="ECO:0000256" key="2">
    <source>
        <dbReference type="ARBA" id="ARBA00012705"/>
    </source>
</evidence>
<dbReference type="InterPro" id="IPR020617">
    <property type="entry name" value="Thiolase_C"/>
</dbReference>
<dbReference type="PIRSF" id="PIRSF000429">
    <property type="entry name" value="Ac-CoA_Ac_transf"/>
    <property type="match status" value="1"/>
</dbReference>
<dbReference type="SUPFAM" id="SSF53901">
    <property type="entry name" value="Thiolase-like"/>
    <property type="match status" value="2"/>
</dbReference>
<feature type="active site" description="Proton acceptor" evidence="6">
    <location>
        <position position="344"/>
    </location>
</feature>
<dbReference type="Gene3D" id="3.40.47.10">
    <property type="match status" value="2"/>
</dbReference>
<evidence type="ECO:0000256" key="6">
    <source>
        <dbReference type="PIRSR" id="PIRSR000429-1"/>
    </source>
</evidence>
<feature type="active site" description="Proton acceptor" evidence="6">
    <location>
        <position position="374"/>
    </location>
</feature>
<evidence type="ECO:0000256" key="3">
    <source>
        <dbReference type="ARBA" id="ARBA00022679"/>
    </source>
</evidence>
<evidence type="ECO:0000313" key="10">
    <source>
        <dbReference type="EMBL" id="PXV95594.1"/>
    </source>
</evidence>
<dbReference type="PROSITE" id="PS00737">
    <property type="entry name" value="THIOLASE_2"/>
    <property type="match status" value="1"/>
</dbReference>
<keyword evidence="4 7" id="KW-0012">Acyltransferase</keyword>
<dbReference type="InterPro" id="IPR002155">
    <property type="entry name" value="Thiolase"/>
</dbReference>
<feature type="domain" description="Thiolase N-terminal" evidence="8">
    <location>
        <begin position="4"/>
        <end position="258"/>
    </location>
</feature>
<feature type="domain" description="Thiolase C-terminal" evidence="9">
    <location>
        <begin position="265"/>
        <end position="386"/>
    </location>
</feature>
<proteinExistence type="inferred from homology"/>
<evidence type="ECO:0000256" key="5">
    <source>
        <dbReference type="ARBA" id="ARBA00030755"/>
    </source>
</evidence>
<feature type="active site" description="Acyl-thioester intermediate" evidence="6">
    <location>
        <position position="87"/>
    </location>
</feature>
<name>A0A318EX20_9FIRM</name>
<dbReference type="CDD" id="cd00751">
    <property type="entry name" value="thiolase"/>
    <property type="match status" value="1"/>
</dbReference>
<dbReference type="PROSITE" id="PS00098">
    <property type="entry name" value="THIOLASE_1"/>
    <property type="match status" value="1"/>
</dbReference>
<dbReference type="InterPro" id="IPR016039">
    <property type="entry name" value="Thiolase-like"/>
</dbReference>
<dbReference type="InterPro" id="IPR020615">
    <property type="entry name" value="Thiolase_acyl_enz_int_AS"/>
</dbReference>
<dbReference type="NCBIfam" id="TIGR01930">
    <property type="entry name" value="AcCoA-C-Actrans"/>
    <property type="match status" value="1"/>
</dbReference>
<dbReference type="RefSeq" id="WP_170122853.1">
    <property type="nucleotide sequence ID" value="NZ_QICS01000001.1"/>
</dbReference>
<dbReference type="InterPro" id="IPR020613">
    <property type="entry name" value="Thiolase_CS"/>
</dbReference>
<dbReference type="Pfam" id="PF00108">
    <property type="entry name" value="Thiolase_N"/>
    <property type="match status" value="1"/>
</dbReference>
<keyword evidence="3 7" id="KW-0808">Transferase</keyword>
<dbReference type="AlphaFoldDB" id="A0A318EX20"/>
<evidence type="ECO:0000259" key="9">
    <source>
        <dbReference type="Pfam" id="PF02803"/>
    </source>
</evidence>
<dbReference type="Pfam" id="PF02803">
    <property type="entry name" value="Thiolase_C"/>
    <property type="match status" value="1"/>
</dbReference>
<reference evidence="10 11" key="1">
    <citation type="submission" date="2018-05" db="EMBL/GenBank/DDBJ databases">
        <title>Genomic Encyclopedia of Type Strains, Phase IV (KMG-IV): sequencing the most valuable type-strain genomes for metagenomic binning, comparative biology and taxonomic classification.</title>
        <authorList>
            <person name="Goeker M."/>
        </authorList>
    </citation>
    <scope>NUCLEOTIDE SEQUENCE [LARGE SCALE GENOMIC DNA]</scope>
    <source>
        <strain evidence="10 11">DSM 28816</strain>
    </source>
</reference>
<comment type="similarity">
    <text evidence="1 7">Belongs to the thiolase-like superfamily. Thiolase family.</text>
</comment>
<dbReference type="InterPro" id="IPR020616">
    <property type="entry name" value="Thiolase_N"/>
</dbReference>
<protein>
    <recommendedName>
        <fullName evidence="2">acetyl-CoA C-acetyltransferase</fullName>
        <ecNumber evidence="2">2.3.1.9</ecNumber>
    </recommendedName>
    <alternativeName>
        <fullName evidence="5">Acetoacetyl-CoA thiolase</fullName>
    </alternativeName>
</protein>
<sequence length="390" mass="42843">MNKVVIVDAGRTPVGKTNGKLANATEVQLMSEVFRAIQKRTNIKKDGLEDVLVGCCFPNESDNLAKKSLIEAGFDIATPAATINRTCASSLEALSIALYRIQLGYQEQIMVGGVENMSKSPHVMKQLIREARRAIKYGMPLTSDKSYMDSIVDNIGVAVEWMAIERGITRKMQDDYAARSNQLASMAWQKGYFDREIVPVSLEDGTISLAYDENIHAETTMEEYKKEKPFLFADGNISKLNAASVTDGAAGMLIMSEEKSMILGYKPLAEIIGMEVIGRHPKNIGEVAAVAINKLLTHYSMELGDIGLIECNEAYAAQMLLCERYLKWDIDKVNISGGGLAIGHPLGSTGLRICTTLLYNMIRKNIEYGIASMCAGGGMGYSVLLRNLWR</sequence>
<evidence type="ECO:0000256" key="4">
    <source>
        <dbReference type="ARBA" id="ARBA00023315"/>
    </source>
</evidence>
<dbReference type="Proteomes" id="UP000247523">
    <property type="component" value="Unassembled WGS sequence"/>
</dbReference>